<dbReference type="AlphaFoldDB" id="A0A177NFV4"/>
<dbReference type="STRING" id="702114.A1355_09070"/>
<gene>
    <name evidence="2" type="ORF">A1355_09070</name>
</gene>
<proteinExistence type="predicted"/>
<dbReference type="PANTHER" id="PTHR37951">
    <property type="entry name" value="CYTOPLASMIC PROTEIN-RELATED"/>
    <property type="match status" value="1"/>
</dbReference>
<evidence type="ECO:0000313" key="3">
    <source>
        <dbReference type="Proteomes" id="UP000077628"/>
    </source>
</evidence>
<dbReference type="Pfam" id="PF06812">
    <property type="entry name" value="ImpA_N"/>
    <property type="match status" value="1"/>
</dbReference>
<dbReference type="OrthoDB" id="9771118at2"/>
<comment type="caution">
    <text evidence="2">The sequence shown here is derived from an EMBL/GenBank/DDBJ whole genome shotgun (WGS) entry which is preliminary data.</text>
</comment>
<accession>A0A177NFV4</accession>
<organism evidence="2 3">
    <name type="scientific">Methylomonas koyamae</name>
    <dbReference type="NCBI Taxonomy" id="702114"/>
    <lineage>
        <taxon>Bacteria</taxon>
        <taxon>Pseudomonadati</taxon>
        <taxon>Pseudomonadota</taxon>
        <taxon>Gammaproteobacteria</taxon>
        <taxon>Methylococcales</taxon>
        <taxon>Methylococcaceae</taxon>
        <taxon>Methylomonas</taxon>
    </lineage>
</organism>
<feature type="domain" description="ImpA N-terminal" evidence="1">
    <location>
        <begin position="8"/>
        <end position="129"/>
    </location>
</feature>
<dbReference type="InterPro" id="IPR017740">
    <property type="entry name" value="TssA-like"/>
</dbReference>
<protein>
    <submittedName>
        <fullName evidence="2">Type VI secretion protein</fullName>
    </submittedName>
</protein>
<dbReference type="Proteomes" id="UP000077628">
    <property type="component" value="Unassembled WGS sequence"/>
</dbReference>
<dbReference type="InterPro" id="IPR010657">
    <property type="entry name" value="ImpA_N"/>
</dbReference>
<dbReference type="RefSeq" id="WP_064030007.1">
    <property type="nucleotide sequence ID" value="NZ_LUUK01000182.1"/>
</dbReference>
<reference evidence="3" key="1">
    <citation type="submission" date="2016-03" db="EMBL/GenBank/DDBJ databases">
        <authorList>
            <person name="Heylen K."/>
            <person name="De Vos P."/>
            <person name="Vekeman B."/>
        </authorList>
    </citation>
    <scope>NUCLEOTIDE SEQUENCE [LARGE SCALE GENOMIC DNA]</scope>
    <source>
        <strain evidence="3">R-45383</strain>
    </source>
</reference>
<dbReference type="NCBIfam" id="TIGR03363">
    <property type="entry name" value="VI_chp_8"/>
    <property type="match status" value="1"/>
</dbReference>
<evidence type="ECO:0000259" key="1">
    <source>
        <dbReference type="Pfam" id="PF06812"/>
    </source>
</evidence>
<dbReference type="PANTHER" id="PTHR37951:SF1">
    <property type="entry name" value="TYPE VI SECRETION SYSTEM COMPONENT TSSA1"/>
    <property type="match status" value="1"/>
</dbReference>
<dbReference type="EMBL" id="LUUK01000182">
    <property type="protein sequence ID" value="OAI16857.1"/>
    <property type="molecule type" value="Genomic_DNA"/>
</dbReference>
<keyword evidence="3" id="KW-1185">Reference proteome</keyword>
<sequence length="345" mass="38212">MADLSGLLDEISADNPCGDNLEYDNARVALDTDILGTPENQFSGEKAMPPNWRQVQKDALALLGRSKDLQVALYLIRCLIPTEGVRGFRDGLNLLTEWIDRYWEHLHPQLDPDDGLDPTLRINIIEELNNFDWVLRPLSQTMLVESKSVGRFCLRDMQYATDKLDLPAGQTKPEISAINAAFLDVELEELAANFQAINDSMALLDRLDAAVVDRVGNSQAASLSAAKALFKEIRHFFEQFAGSRLADQVEPESDVAEENVADAGETVRVSAKPKAGVGEIATRQDVLKSLDLICKYYAENEPSSPVPILLLRAKHLVTADFREIVLNLMPDALTHIDALKGPDPH</sequence>
<name>A0A177NFV4_9GAMM</name>
<evidence type="ECO:0000313" key="2">
    <source>
        <dbReference type="EMBL" id="OAI16857.1"/>
    </source>
</evidence>